<sequence>MLDEEGVPVPGPQPPRDDFMAHVAWPTDQAQVSGGDRASRSISMEEDDDDVKEDKDEEEEEDEEEEDDDDDDSRG</sequence>
<evidence type="ECO:0000313" key="2">
    <source>
        <dbReference type="EMBL" id="KOM43267.1"/>
    </source>
</evidence>
<feature type="region of interest" description="Disordered" evidence="1">
    <location>
        <begin position="25"/>
        <end position="75"/>
    </location>
</feature>
<organism evidence="2 3">
    <name type="scientific">Phaseolus angularis</name>
    <name type="common">Azuki bean</name>
    <name type="synonym">Vigna angularis</name>
    <dbReference type="NCBI Taxonomy" id="3914"/>
    <lineage>
        <taxon>Eukaryota</taxon>
        <taxon>Viridiplantae</taxon>
        <taxon>Streptophyta</taxon>
        <taxon>Embryophyta</taxon>
        <taxon>Tracheophyta</taxon>
        <taxon>Spermatophyta</taxon>
        <taxon>Magnoliopsida</taxon>
        <taxon>eudicotyledons</taxon>
        <taxon>Gunneridae</taxon>
        <taxon>Pentapetalae</taxon>
        <taxon>rosids</taxon>
        <taxon>fabids</taxon>
        <taxon>Fabales</taxon>
        <taxon>Fabaceae</taxon>
        <taxon>Papilionoideae</taxon>
        <taxon>50 kb inversion clade</taxon>
        <taxon>NPAAA clade</taxon>
        <taxon>indigoferoid/millettioid clade</taxon>
        <taxon>Phaseoleae</taxon>
        <taxon>Vigna</taxon>
    </lineage>
</organism>
<dbReference type="AlphaFoldDB" id="A0A0L9UL16"/>
<reference evidence="3" key="1">
    <citation type="journal article" date="2015" name="Proc. Natl. Acad. Sci. U.S.A.">
        <title>Genome sequencing of adzuki bean (Vigna angularis) provides insight into high starch and low fat accumulation and domestication.</title>
        <authorList>
            <person name="Yang K."/>
            <person name="Tian Z."/>
            <person name="Chen C."/>
            <person name="Luo L."/>
            <person name="Zhao B."/>
            <person name="Wang Z."/>
            <person name="Yu L."/>
            <person name="Li Y."/>
            <person name="Sun Y."/>
            <person name="Li W."/>
            <person name="Chen Y."/>
            <person name="Li Y."/>
            <person name="Zhang Y."/>
            <person name="Ai D."/>
            <person name="Zhao J."/>
            <person name="Shang C."/>
            <person name="Ma Y."/>
            <person name="Wu B."/>
            <person name="Wang M."/>
            <person name="Gao L."/>
            <person name="Sun D."/>
            <person name="Zhang P."/>
            <person name="Guo F."/>
            <person name="Wang W."/>
            <person name="Li Y."/>
            <person name="Wang J."/>
            <person name="Varshney R.K."/>
            <person name="Wang J."/>
            <person name="Ling H.Q."/>
            <person name="Wan P."/>
        </authorList>
    </citation>
    <scope>NUCLEOTIDE SEQUENCE</scope>
    <source>
        <strain evidence="3">cv. Jingnong 6</strain>
    </source>
</reference>
<evidence type="ECO:0000313" key="3">
    <source>
        <dbReference type="Proteomes" id="UP000053144"/>
    </source>
</evidence>
<proteinExistence type="predicted"/>
<evidence type="ECO:0000256" key="1">
    <source>
        <dbReference type="SAM" id="MobiDB-lite"/>
    </source>
</evidence>
<accession>A0A0L9UL16</accession>
<protein>
    <submittedName>
        <fullName evidence="2">Uncharacterized protein</fullName>
    </submittedName>
</protein>
<dbReference type="Proteomes" id="UP000053144">
    <property type="component" value="Chromosome 5"/>
</dbReference>
<dbReference type="Gramene" id="KOM43267">
    <property type="protein sequence ID" value="KOM43267"/>
    <property type="gene ID" value="LR48_Vigan05g087100"/>
</dbReference>
<feature type="region of interest" description="Disordered" evidence="1">
    <location>
        <begin position="1"/>
        <end position="20"/>
    </location>
</feature>
<gene>
    <name evidence="2" type="ORF">LR48_Vigan05g087100</name>
</gene>
<name>A0A0L9UL16_PHAAN</name>
<dbReference type="EMBL" id="CM003375">
    <property type="protein sequence ID" value="KOM43267.1"/>
    <property type="molecule type" value="Genomic_DNA"/>
</dbReference>
<feature type="compositionally biased region" description="Acidic residues" evidence="1">
    <location>
        <begin position="44"/>
        <end position="75"/>
    </location>
</feature>